<evidence type="ECO:0000259" key="2">
    <source>
        <dbReference type="Pfam" id="PF01881"/>
    </source>
</evidence>
<proteinExistence type="predicted"/>
<dbReference type="InterPro" id="IPR049435">
    <property type="entry name" value="Cas_Cas6_C"/>
</dbReference>
<organism evidence="3 4">
    <name type="scientific">Clostridium cibarium</name>
    <dbReference type="NCBI Taxonomy" id="2762247"/>
    <lineage>
        <taxon>Bacteria</taxon>
        <taxon>Bacillati</taxon>
        <taxon>Bacillota</taxon>
        <taxon>Clostridia</taxon>
        <taxon>Eubacteriales</taxon>
        <taxon>Clostridiaceae</taxon>
        <taxon>Clostridium</taxon>
    </lineage>
</organism>
<dbReference type="InterPro" id="IPR010156">
    <property type="entry name" value="CRISPR-assoc_prot_Cas6"/>
</dbReference>
<dbReference type="Pfam" id="PF01881">
    <property type="entry name" value="Cas_Cas6_C"/>
    <property type="match status" value="1"/>
</dbReference>
<accession>A0ABR8PV70</accession>
<evidence type="ECO:0000313" key="3">
    <source>
        <dbReference type="EMBL" id="MBD7912071.1"/>
    </source>
</evidence>
<gene>
    <name evidence="3" type="primary">cas6</name>
    <name evidence="3" type="ORF">H9661_11945</name>
</gene>
<dbReference type="RefSeq" id="WP_191768976.1">
    <property type="nucleotide sequence ID" value="NZ_JACSRA010000018.1"/>
</dbReference>
<feature type="domain" description="CRISPR associated protein Cas6 C-terminal" evidence="2">
    <location>
        <begin position="123"/>
        <end position="248"/>
    </location>
</feature>
<dbReference type="PANTHER" id="PTHR36984">
    <property type="entry name" value="CRISPR-ASSOCIATED ENDORIBONUCLEASE CAS6 1"/>
    <property type="match status" value="1"/>
</dbReference>
<keyword evidence="4" id="KW-1185">Reference proteome</keyword>
<reference evidence="3 4" key="1">
    <citation type="submission" date="2020-08" db="EMBL/GenBank/DDBJ databases">
        <title>A Genomic Blueprint of the Chicken Gut Microbiome.</title>
        <authorList>
            <person name="Gilroy R."/>
            <person name="Ravi A."/>
            <person name="Getino M."/>
            <person name="Pursley I."/>
            <person name="Horton D.L."/>
            <person name="Alikhan N.-F."/>
            <person name="Baker D."/>
            <person name="Gharbi K."/>
            <person name="Hall N."/>
            <person name="Watson M."/>
            <person name="Adriaenssens E.M."/>
            <person name="Foster-Nyarko E."/>
            <person name="Jarju S."/>
            <person name="Secka A."/>
            <person name="Antonio M."/>
            <person name="Oren A."/>
            <person name="Chaudhuri R."/>
            <person name="La Ragione R.M."/>
            <person name="Hildebrand F."/>
            <person name="Pallen M.J."/>
        </authorList>
    </citation>
    <scope>NUCLEOTIDE SEQUENCE [LARGE SCALE GENOMIC DNA]</scope>
    <source>
        <strain evidence="3 4">Sa3CVN1</strain>
    </source>
</reference>
<dbReference type="EMBL" id="JACSRA010000018">
    <property type="protein sequence ID" value="MBD7912071.1"/>
    <property type="molecule type" value="Genomic_DNA"/>
</dbReference>
<name>A0ABR8PV70_9CLOT</name>
<dbReference type="Proteomes" id="UP000627781">
    <property type="component" value="Unassembled WGS sequence"/>
</dbReference>
<dbReference type="Gene3D" id="3.30.70.1890">
    <property type="match status" value="1"/>
</dbReference>
<evidence type="ECO:0000313" key="4">
    <source>
        <dbReference type="Proteomes" id="UP000627781"/>
    </source>
</evidence>
<dbReference type="CDD" id="cd21140">
    <property type="entry name" value="Cas6_I-like"/>
    <property type="match status" value="1"/>
</dbReference>
<dbReference type="PANTHER" id="PTHR36984:SF3">
    <property type="entry name" value="CRISPR-ASSOCIATED ENDORIBONUCLEASE CAS6"/>
    <property type="match status" value="1"/>
</dbReference>
<dbReference type="Gene3D" id="3.30.70.1900">
    <property type="match status" value="1"/>
</dbReference>
<protein>
    <submittedName>
        <fullName evidence="3">CRISPR-associated endoribonuclease Cas6</fullName>
    </submittedName>
</protein>
<keyword evidence="1" id="KW-0051">Antiviral defense</keyword>
<sequence>MRIRVVCKPKDRRFPLAYRMMISSLIKKSIETVDESYFREMYYYGEKKNKKIKPFTFSVFFNDYKIEKEEVMINGQVSIILSTSDYNFGIILYNGLLKLKSYFYKNNETDSYEIDIQRVILEKEKLINDERILCKTLSPIHIKDKTNKPVSIESNEFVDGLNYISNIALETIRGEGLREELKFTPIKNIKKVVAKEEITDFKQITKKRYIYIEGYSGSFYLEGNIEDLRMLMQIGLGFRRSEGFGLIDLV</sequence>
<evidence type="ECO:0000256" key="1">
    <source>
        <dbReference type="ARBA" id="ARBA00023118"/>
    </source>
</evidence>
<comment type="caution">
    <text evidence="3">The sequence shown here is derived from an EMBL/GenBank/DDBJ whole genome shotgun (WGS) entry which is preliminary data.</text>
</comment>
<dbReference type="InterPro" id="IPR045747">
    <property type="entry name" value="CRISPR-assoc_prot_Cas6_N_sf"/>
</dbReference>
<dbReference type="NCBIfam" id="TIGR01877">
    <property type="entry name" value="cas_cas6"/>
    <property type="match status" value="1"/>
</dbReference>